<evidence type="ECO:0000313" key="4">
    <source>
        <dbReference type="Proteomes" id="UP000005819"/>
    </source>
</evidence>
<comment type="caution">
    <text evidence="3">The sequence shown here is derived from an EMBL/GenBank/DDBJ whole genome shotgun (WGS) entry which is preliminary data.</text>
</comment>
<keyword evidence="4" id="KW-1185">Reference proteome</keyword>
<dbReference type="HOGENOM" id="CLU_043140_2_2_10"/>
<dbReference type="PANTHER" id="PTHR33258">
    <property type="entry name" value="TRANSPOSASE INSL FOR INSERTION SEQUENCE ELEMENT IS186A-RELATED"/>
    <property type="match status" value="1"/>
</dbReference>
<dbReference type="Proteomes" id="UP000005819">
    <property type="component" value="Unassembled WGS sequence"/>
</dbReference>
<sequence length="203" mass="23365">MFKDKYVFAQLVQFLDRNKFNRLSAKYQGDRYVKSFTCWNQLLVMMFGQLSKSESLRDLIIALEVHWSKLYHLGMGKSVTRSNLAKANEGRDYRIFEEYAYHLVAAARSKSTEKMFGFTGHVYAFDSTTIDLCLEVFQWAKFRKHKGGIKVHTLYDIESQVPAFFHITVAATSDIKVMPEIPYEKGRITSSTVGTTTSPISTR</sequence>
<dbReference type="PANTHER" id="PTHR33258:SF1">
    <property type="entry name" value="TRANSPOSASE INSL FOR INSERTION SEQUENCE ELEMENT IS186A-RELATED"/>
    <property type="match status" value="1"/>
</dbReference>
<feature type="domain" description="Transposase IS4-like" evidence="1">
    <location>
        <begin position="122"/>
        <end position="180"/>
    </location>
</feature>
<dbReference type="InterPro" id="IPR002559">
    <property type="entry name" value="Transposase_11"/>
</dbReference>
<dbReference type="Pfam" id="PF14294">
    <property type="entry name" value="DUF4372"/>
    <property type="match status" value="1"/>
</dbReference>
<accession>B0MUZ4</accession>
<dbReference type="AlphaFoldDB" id="B0MUZ4"/>
<dbReference type="GO" id="GO:0004803">
    <property type="term" value="F:transposase activity"/>
    <property type="evidence" value="ECO:0007669"/>
    <property type="project" value="InterPro"/>
</dbReference>
<organism evidence="3 4">
    <name type="scientific">Alistipes putredinis DSM 17216</name>
    <dbReference type="NCBI Taxonomy" id="445970"/>
    <lineage>
        <taxon>Bacteria</taxon>
        <taxon>Pseudomonadati</taxon>
        <taxon>Bacteroidota</taxon>
        <taxon>Bacteroidia</taxon>
        <taxon>Bacteroidales</taxon>
        <taxon>Rikenellaceae</taxon>
        <taxon>Alistipes</taxon>
    </lineage>
</organism>
<proteinExistence type="predicted"/>
<evidence type="ECO:0000259" key="1">
    <source>
        <dbReference type="Pfam" id="PF01609"/>
    </source>
</evidence>
<gene>
    <name evidence="3" type="ORF">ALIPUT_00937</name>
</gene>
<reference evidence="3" key="2">
    <citation type="submission" date="2013-09" db="EMBL/GenBank/DDBJ databases">
        <title>Draft genome sequence of Alistipes putredinis (DSM 17216).</title>
        <authorList>
            <person name="Sudarsanam P."/>
            <person name="Ley R."/>
            <person name="Guruge J."/>
            <person name="Turnbaugh P.J."/>
            <person name="Mahowald M."/>
            <person name="Liep D."/>
            <person name="Gordon J."/>
        </authorList>
    </citation>
    <scope>NUCLEOTIDE SEQUENCE</scope>
    <source>
        <strain evidence="3">DSM 17216</strain>
    </source>
</reference>
<reference evidence="3" key="1">
    <citation type="submission" date="2007-10" db="EMBL/GenBank/DDBJ databases">
        <authorList>
            <person name="Fulton L."/>
            <person name="Clifton S."/>
            <person name="Fulton B."/>
            <person name="Xu J."/>
            <person name="Minx P."/>
            <person name="Pepin K.H."/>
            <person name="Johnson M."/>
            <person name="Thiruvilangam P."/>
            <person name="Bhonagiri V."/>
            <person name="Nash W.E."/>
            <person name="Mardis E.R."/>
            <person name="Wilson R.K."/>
        </authorList>
    </citation>
    <scope>NUCLEOTIDE SEQUENCE [LARGE SCALE GENOMIC DNA]</scope>
    <source>
        <strain evidence="3">DSM 17216</strain>
    </source>
</reference>
<dbReference type="Pfam" id="PF01609">
    <property type="entry name" value="DDE_Tnp_1"/>
    <property type="match status" value="1"/>
</dbReference>
<feature type="domain" description="DUF4372" evidence="2">
    <location>
        <begin position="5"/>
        <end position="75"/>
    </location>
</feature>
<evidence type="ECO:0000259" key="2">
    <source>
        <dbReference type="Pfam" id="PF14294"/>
    </source>
</evidence>
<evidence type="ECO:0000313" key="3">
    <source>
        <dbReference type="EMBL" id="EDS03879.1"/>
    </source>
</evidence>
<dbReference type="EMBL" id="ABFK02000017">
    <property type="protein sequence ID" value="EDS03879.1"/>
    <property type="molecule type" value="Genomic_DNA"/>
</dbReference>
<dbReference type="eggNOG" id="COG3385">
    <property type="taxonomic scope" value="Bacteria"/>
</dbReference>
<protein>
    <submittedName>
        <fullName evidence="3">Uncharacterized protein</fullName>
    </submittedName>
</protein>
<name>B0MUZ4_9BACT</name>
<dbReference type="GO" id="GO:0006313">
    <property type="term" value="P:DNA transposition"/>
    <property type="evidence" value="ECO:0007669"/>
    <property type="project" value="InterPro"/>
</dbReference>
<dbReference type="GO" id="GO:0003677">
    <property type="term" value="F:DNA binding"/>
    <property type="evidence" value="ECO:0007669"/>
    <property type="project" value="InterPro"/>
</dbReference>
<dbReference type="InterPro" id="IPR025399">
    <property type="entry name" value="DUF4372"/>
</dbReference>